<protein>
    <submittedName>
        <fullName evidence="1">Uncharacterized protein</fullName>
    </submittedName>
</protein>
<sequence>MFKGDFNEIFGPTLSNFFFSALSLEKKKKKTLHRHQNPKIQTLLF</sequence>
<accession>A0A396IJM2</accession>
<dbReference type="AlphaFoldDB" id="A0A396IJM2"/>
<name>A0A396IJM2_MEDTR</name>
<gene>
    <name evidence="1" type="ORF">MtrunA17_Chr3g0084001</name>
</gene>
<organism evidence="1">
    <name type="scientific">Medicago truncatula</name>
    <name type="common">Barrel medic</name>
    <name type="synonym">Medicago tribuloides</name>
    <dbReference type="NCBI Taxonomy" id="3880"/>
    <lineage>
        <taxon>Eukaryota</taxon>
        <taxon>Viridiplantae</taxon>
        <taxon>Streptophyta</taxon>
        <taxon>Embryophyta</taxon>
        <taxon>Tracheophyta</taxon>
        <taxon>Spermatophyta</taxon>
        <taxon>Magnoliopsida</taxon>
        <taxon>eudicotyledons</taxon>
        <taxon>Gunneridae</taxon>
        <taxon>Pentapetalae</taxon>
        <taxon>rosids</taxon>
        <taxon>fabids</taxon>
        <taxon>Fabales</taxon>
        <taxon>Fabaceae</taxon>
        <taxon>Papilionoideae</taxon>
        <taxon>50 kb inversion clade</taxon>
        <taxon>NPAAA clade</taxon>
        <taxon>Hologalegina</taxon>
        <taxon>IRL clade</taxon>
        <taxon>Trifolieae</taxon>
        <taxon>Medicago</taxon>
    </lineage>
</organism>
<dbReference type="EMBL" id="PSQE01000003">
    <property type="protein sequence ID" value="RHN65809.1"/>
    <property type="molecule type" value="Genomic_DNA"/>
</dbReference>
<evidence type="ECO:0000313" key="1">
    <source>
        <dbReference type="EMBL" id="RHN65809.1"/>
    </source>
</evidence>
<comment type="caution">
    <text evidence="1">The sequence shown here is derived from an EMBL/GenBank/DDBJ whole genome shotgun (WGS) entry which is preliminary data.</text>
</comment>
<reference evidence="1" key="1">
    <citation type="journal article" date="2018" name="Nat. Plants">
        <title>Whole-genome landscape of Medicago truncatula symbiotic genes.</title>
        <authorList>
            <person name="Pecrix Y."/>
            <person name="Gamas P."/>
            <person name="Carrere S."/>
        </authorList>
    </citation>
    <scope>NUCLEOTIDE SEQUENCE</scope>
    <source>
        <tissue evidence="1">Leaves</tissue>
    </source>
</reference>
<proteinExistence type="predicted"/>
<dbReference type="Proteomes" id="UP000265566">
    <property type="component" value="Chromosome 3"/>
</dbReference>
<dbReference type="Gramene" id="rna13699">
    <property type="protein sequence ID" value="RHN65809.1"/>
    <property type="gene ID" value="gene13699"/>
</dbReference>